<name>A0AAP3E804_9EURY</name>
<organism evidence="3 4">
    <name type="scientific">Natronosalvus hydrolyticus</name>
    <dbReference type="NCBI Taxonomy" id="2979988"/>
    <lineage>
        <taxon>Archaea</taxon>
        <taxon>Methanobacteriati</taxon>
        <taxon>Methanobacteriota</taxon>
        <taxon>Stenosarchaea group</taxon>
        <taxon>Halobacteria</taxon>
        <taxon>Halobacteriales</taxon>
        <taxon>Natrialbaceae</taxon>
        <taxon>Natronosalvus</taxon>
    </lineage>
</organism>
<feature type="region of interest" description="Disordered" evidence="2">
    <location>
        <begin position="205"/>
        <end position="227"/>
    </location>
</feature>
<protein>
    <submittedName>
        <fullName evidence="3">Uncharacterized protein</fullName>
    </submittedName>
</protein>
<proteinExistence type="predicted"/>
<accession>A0AAP3E804</accession>
<sequence>MRPRNWVYTVFGKTPPQTGSQENQMEGRDLFDTNYTEQELEEDLEYHREEMKQHEAQFQNHSETRRTLLEKAAKASGLKRKRLLLDANQQKKKAYSQLQKFFAHFEKYEQKMDWETVSDVSRIRADEDANIPVSEVSEEIAEFLNEQQPATDSIEGLEMEQAIRRALEDNDMAEGLDEEQEIVQKLEEGSLDEDEIDLELQIDEFLENPTEQQEQQGGHEPLSEQLG</sequence>
<dbReference type="Proteomes" id="UP001321047">
    <property type="component" value="Unassembled WGS sequence"/>
</dbReference>
<dbReference type="RefSeq" id="WP_342809779.1">
    <property type="nucleotide sequence ID" value="NZ_JAOPJZ010000017.1"/>
</dbReference>
<evidence type="ECO:0000313" key="3">
    <source>
        <dbReference type="EMBL" id="MCU4753462.1"/>
    </source>
</evidence>
<comment type="caution">
    <text evidence="3">The sequence shown here is derived from an EMBL/GenBank/DDBJ whole genome shotgun (WGS) entry which is preliminary data.</text>
</comment>
<reference evidence="3 4" key="1">
    <citation type="submission" date="2022-09" db="EMBL/GenBank/DDBJ databases">
        <title>Enrichment on poylsaccharides allowed isolation of novel metabolic and taxonomic groups of Haloarchaea.</title>
        <authorList>
            <person name="Sorokin D.Y."/>
            <person name="Elcheninov A.G."/>
            <person name="Khizhniak T.V."/>
            <person name="Kolganova T.V."/>
            <person name="Kublanov I.V."/>
        </authorList>
    </citation>
    <scope>NUCLEOTIDE SEQUENCE [LARGE SCALE GENOMIC DNA]</scope>
    <source>
        <strain evidence="3 4">AArc-curdl1</strain>
    </source>
</reference>
<dbReference type="EMBL" id="JAOPJZ010000017">
    <property type="protein sequence ID" value="MCU4753462.1"/>
    <property type="molecule type" value="Genomic_DNA"/>
</dbReference>
<evidence type="ECO:0000256" key="1">
    <source>
        <dbReference type="SAM" id="Coils"/>
    </source>
</evidence>
<keyword evidence="1" id="KW-0175">Coiled coil</keyword>
<dbReference type="AlphaFoldDB" id="A0AAP3E804"/>
<gene>
    <name evidence="3" type="ORF">OB919_15970</name>
</gene>
<keyword evidence="4" id="KW-1185">Reference proteome</keyword>
<evidence type="ECO:0000256" key="2">
    <source>
        <dbReference type="SAM" id="MobiDB-lite"/>
    </source>
</evidence>
<feature type="coiled-coil region" evidence="1">
    <location>
        <begin position="37"/>
        <end position="71"/>
    </location>
</feature>
<evidence type="ECO:0000313" key="4">
    <source>
        <dbReference type="Proteomes" id="UP001321047"/>
    </source>
</evidence>